<dbReference type="SUPFAM" id="SSF52833">
    <property type="entry name" value="Thioredoxin-like"/>
    <property type="match status" value="1"/>
</dbReference>
<keyword evidence="1" id="KW-0732">Signal</keyword>
<evidence type="ECO:0000256" key="1">
    <source>
        <dbReference type="SAM" id="SignalP"/>
    </source>
</evidence>
<dbReference type="OrthoDB" id="9809746at2"/>
<dbReference type="RefSeq" id="WP_132707295.1">
    <property type="nucleotide sequence ID" value="NZ_JACIGF010000002.1"/>
</dbReference>
<dbReference type="PANTHER" id="PTHR43640">
    <property type="entry name" value="OS07G0260300 PROTEIN"/>
    <property type="match status" value="1"/>
</dbReference>
<reference evidence="3 4" key="1">
    <citation type="submission" date="2019-03" db="EMBL/GenBank/DDBJ databases">
        <title>Genomic Encyclopedia of Type Strains, Phase IV (KMG-IV): sequencing the most valuable type-strain genomes for metagenomic binning, comparative biology and taxonomic classification.</title>
        <authorList>
            <person name="Goeker M."/>
        </authorList>
    </citation>
    <scope>NUCLEOTIDE SEQUENCE [LARGE SCALE GENOMIC DNA]</scope>
    <source>
        <strain evidence="3 4">DSM 2132</strain>
    </source>
</reference>
<keyword evidence="4" id="KW-1185">Reference proteome</keyword>
<evidence type="ECO:0000313" key="3">
    <source>
        <dbReference type="EMBL" id="TCP37679.1"/>
    </source>
</evidence>
<evidence type="ECO:0000313" key="4">
    <source>
        <dbReference type="Proteomes" id="UP000295399"/>
    </source>
</evidence>
<organism evidence="3 4">
    <name type="scientific">Rhodothalassium salexigens DSM 2132</name>
    <dbReference type="NCBI Taxonomy" id="1188247"/>
    <lineage>
        <taxon>Bacteria</taxon>
        <taxon>Pseudomonadati</taxon>
        <taxon>Pseudomonadota</taxon>
        <taxon>Alphaproteobacteria</taxon>
        <taxon>Rhodothalassiales</taxon>
        <taxon>Rhodothalassiaceae</taxon>
        <taxon>Rhodothalassium</taxon>
    </lineage>
</organism>
<dbReference type="InterPro" id="IPR013766">
    <property type="entry name" value="Thioredoxin_domain"/>
</dbReference>
<dbReference type="InterPro" id="IPR047262">
    <property type="entry name" value="PRX-like1"/>
</dbReference>
<dbReference type="Pfam" id="PF00578">
    <property type="entry name" value="AhpC-TSA"/>
    <property type="match status" value="1"/>
</dbReference>
<name>A0A4R2PPH6_RHOSA</name>
<feature type="chain" id="PRO_5020371838" evidence="1">
    <location>
        <begin position="36"/>
        <end position="216"/>
    </location>
</feature>
<accession>A0A4R2PPH6</accession>
<dbReference type="PANTHER" id="PTHR43640:SF1">
    <property type="entry name" value="THIOREDOXIN-DEPENDENT PEROXIREDOXIN"/>
    <property type="match status" value="1"/>
</dbReference>
<comment type="caution">
    <text evidence="3">The sequence shown here is derived from an EMBL/GenBank/DDBJ whole genome shotgun (WGS) entry which is preliminary data.</text>
</comment>
<evidence type="ECO:0000259" key="2">
    <source>
        <dbReference type="PROSITE" id="PS51352"/>
    </source>
</evidence>
<dbReference type="GO" id="GO:0016209">
    <property type="term" value="F:antioxidant activity"/>
    <property type="evidence" value="ECO:0007669"/>
    <property type="project" value="InterPro"/>
</dbReference>
<feature type="signal peptide" evidence="1">
    <location>
        <begin position="1"/>
        <end position="35"/>
    </location>
</feature>
<dbReference type="PROSITE" id="PS51352">
    <property type="entry name" value="THIOREDOXIN_2"/>
    <property type="match status" value="1"/>
</dbReference>
<protein>
    <submittedName>
        <fullName evidence="3">Peroxiredoxin</fullName>
    </submittedName>
</protein>
<dbReference type="AlphaFoldDB" id="A0A4R2PPH6"/>
<feature type="domain" description="Thioredoxin" evidence="2">
    <location>
        <begin position="39"/>
        <end position="194"/>
    </location>
</feature>
<dbReference type="InParanoid" id="A0A4R2PPH6"/>
<sequence length="216" mass="22549">MARVWQATRTAVRSAGLGLGVFVCVLLGGASAAVAAEGPQPNAPAPVFEGATADGHMVALDQFRGQPVVLEWTNHLCPYVQKHYGAGNMQALQRRLTDAGAVWLSVISSAPGKQGYVSGKEARALTDARDAAPTHVLLDPDGRIGRAYGATATPHMFLIDAEGILRYMGAIDDQPSADPATVETAENYLAAAWDAVAAGAAPETQVTRAYGCSVKY</sequence>
<dbReference type="Gene3D" id="3.40.30.10">
    <property type="entry name" value="Glutaredoxin"/>
    <property type="match status" value="1"/>
</dbReference>
<gene>
    <name evidence="3" type="ORF">EV659_10285</name>
</gene>
<dbReference type="Proteomes" id="UP000295399">
    <property type="component" value="Unassembled WGS sequence"/>
</dbReference>
<dbReference type="InterPro" id="IPR000866">
    <property type="entry name" value="AhpC/TSA"/>
</dbReference>
<proteinExistence type="predicted"/>
<dbReference type="EMBL" id="SLXO01000002">
    <property type="protein sequence ID" value="TCP37679.1"/>
    <property type="molecule type" value="Genomic_DNA"/>
</dbReference>
<dbReference type="GO" id="GO:0016491">
    <property type="term" value="F:oxidoreductase activity"/>
    <property type="evidence" value="ECO:0007669"/>
    <property type="project" value="InterPro"/>
</dbReference>
<dbReference type="InterPro" id="IPR036249">
    <property type="entry name" value="Thioredoxin-like_sf"/>
</dbReference>